<evidence type="ECO:0000256" key="3">
    <source>
        <dbReference type="ARBA" id="ARBA00023163"/>
    </source>
</evidence>
<dbReference type="Pfam" id="PF00392">
    <property type="entry name" value="GntR"/>
    <property type="match status" value="1"/>
</dbReference>
<dbReference type="PANTHER" id="PTHR43537:SF5">
    <property type="entry name" value="UXU OPERON TRANSCRIPTIONAL REGULATOR"/>
    <property type="match status" value="1"/>
</dbReference>
<organism evidence="5 6">
    <name type="scientific">Kaistia defluvii</name>
    <dbReference type="NCBI Taxonomy" id="410841"/>
    <lineage>
        <taxon>Bacteria</taxon>
        <taxon>Pseudomonadati</taxon>
        <taxon>Pseudomonadota</taxon>
        <taxon>Alphaproteobacteria</taxon>
        <taxon>Hyphomicrobiales</taxon>
        <taxon>Kaistiaceae</taxon>
        <taxon>Kaistia</taxon>
    </lineage>
</organism>
<gene>
    <name evidence="5" type="ORF">ABIE08_004299</name>
</gene>
<keyword evidence="3" id="KW-0804">Transcription</keyword>
<comment type="caution">
    <text evidence="5">The sequence shown here is derived from an EMBL/GenBank/DDBJ whole genome shotgun (WGS) entry which is preliminary data.</text>
</comment>
<keyword evidence="6" id="KW-1185">Reference proteome</keyword>
<dbReference type="InterPro" id="IPR008920">
    <property type="entry name" value="TF_FadR/GntR_C"/>
</dbReference>
<evidence type="ECO:0000313" key="6">
    <source>
        <dbReference type="Proteomes" id="UP001549321"/>
    </source>
</evidence>
<sequence length="224" mass="25050">MMGRQTKKTVSGDTHASLEAEIGAALRTAILDGELAPGARLIELELATRFNVSQGTIRAALKFLQAEGLVEYRPRRGNFVITVETSDIYEISLLREALESLGARLAAKRIDDKGRKALEALLQAMRIAAQTGNRARLTELDFDFHRTVIEISGHRRLMDVYSRLEGQTRMFLRLTDKFYQNPLDIIELHEPLVNAICNGDAEAAFQLANRHADADAEDLIESMR</sequence>
<dbReference type="SUPFAM" id="SSF48008">
    <property type="entry name" value="GntR ligand-binding domain-like"/>
    <property type="match status" value="1"/>
</dbReference>
<protein>
    <submittedName>
        <fullName evidence="5">DNA-binding GntR family transcriptional regulator</fullName>
    </submittedName>
</protein>
<dbReference type="Proteomes" id="UP001549321">
    <property type="component" value="Unassembled WGS sequence"/>
</dbReference>
<dbReference type="SUPFAM" id="SSF46785">
    <property type="entry name" value="Winged helix' DNA-binding domain"/>
    <property type="match status" value="1"/>
</dbReference>
<dbReference type="PROSITE" id="PS50949">
    <property type="entry name" value="HTH_GNTR"/>
    <property type="match status" value="1"/>
</dbReference>
<dbReference type="InterPro" id="IPR000524">
    <property type="entry name" value="Tscrpt_reg_HTH_GntR"/>
</dbReference>
<dbReference type="Pfam" id="PF07729">
    <property type="entry name" value="FCD"/>
    <property type="match status" value="1"/>
</dbReference>
<evidence type="ECO:0000259" key="4">
    <source>
        <dbReference type="PROSITE" id="PS50949"/>
    </source>
</evidence>
<dbReference type="Gene3D" id="1.10.10.10">
    <property type="entry name" value="Winged helix-like DNA-binding domain superfamily/Winged helix DNA-binding domain"/>
    <property type="match status" value="1"/>
</dbReference>
<keyword evidence="1" id="KW-0805">Transcription regulation</keyword>
<dbReference type="SMART" id="SM00345">
    <property type="entry name" value="HTH_GNTR"/>
    <property type="match status" value="1"/>
</dbReference>
<dbReference type="RefSeq" id="WP_354553898.1">
    <property type="nucleotide sequence ID" value="NZ_JBEPSM010000004.1"/>
</dbReference>
<dbReference type="GO" id="GO:0003677">
    <property type="term" value="F:DNA binding"/>
    <property type="evidence" value="ECO:0007669"/>
    <property type="project" value="UniProtKB-KW"/>
</dbReference>
<dbReference type="InterPro" id="IPR011711">
    <property type="entry name" value="GntR_C"/>
</dbReference>
<name>A0ABV2R6M8_9HYPH</name>
<dbReference type="InterPro" id="IPR036390">
    <property type="entry name" value="WH_DNA-bd_sf"/>
</dbReference>
<proteinExistence type="predicted"/>
<dbReference type="EMBL" id="JBEPSM010000004">
    <property type="protein sequence ID" value="MET4636341.1"/>
    <property type="molecule type" value="Genomic_DNA"/>
</dbReference>
<dbReference type="CDD" id="cd07377">
    <property type="entry name" value="WHTH_GntR"/>
    <property type="match status" value="1"/>
</dbReference>
<dbReference type="PANTHER" id="PTHR43537">
    <property type="entry name" value="TRANSCRIPTIONAL REGULATOR, GNTR FAMILY"/>
    <property type="match status" value="1"/>
</dbReference>
<keyword evidence="2 5" id="KW-0238">DNA-binding</keyword>
<dbReference type="Gene3D" id="1.20.120.530">
    <property type="entry name" value="GntR ligand-binding domain-like"/>
    <property type="match status" value="1"/>
</dbReference>
<reference evidence="5 6" key="1">
    <citation type="submission" date="2024-06" db="EMBL/GenBank/DDBJ databases">
        <title>Sorghum-associated microbial communities from plants grown in Nebraska, USA.</title>
        <authorList>
            <person name="Schachtman D."/>
        </authorList>
    </citation>
    <scope>NUCLEOTIDE SEQUENCE [LARGE SCALE GENOMIC DNA]</scope>
    <source>
        <strain evidence="5 6">3207</strain>
    </source>
</reference>
<dbReference type="InterPro" id="IPR036388">
    <property type="entry name" value="WH-like_DNA-bd_sf"/>
</dbReference>
<feature type="domain" description="HTH gntR-type" evidence="4">
    <location>
        <begin position="16"/>
        <end position="83"/>
    </location>
</feature>
<evidence type="ECO:0000256" key="1">
    <source>
        <dbReference type="ARBA" id="ARBA00023015"/>
    </source>
</evidence>
<dbReference type="SMART" id="SM00895">
    <property type="entry name" value="FCD"/>
    <property type="match status" value="1"/>
</dbReference>
<evidence type="ECO:0000256" key="2">
    <source>
        <dbReference type="ARBA" id="ARBA00023125"/>
    </source>
</evidence>
<evidence type="ECO:0000313" key="5">
    <source>
        <dbReference type="EMBL" id="MET4636341.1"/>
    </source>
</evidence>
<accession>A0ABV2R6M8</accession>